<keyword evidence="2 13" id="KW-0444">Lipid biosynthesis</keyword>
<evidence type="ECO:0000256" key="5">
    <source>
        <dbReference type="ARBA" id="ARBA00023027"/>
    </source>
</evidence>
<feature type="domain" description="Glycerol-3-phosphate dehydrogenase NAD-dependent N-terminal" evidence="18">
    <location>
        <begin position="15"/>
        <end position="170"/>
    </location>
</feature>
<comment type="similarity">
    <text evidence="1 13 17">Belongs to the NAD-dependent glycerol-3-phosphate dehydrogenase family.</text>
</comment>
<keyword evidence="7 13" id="KW-0594">Phospholipid biosynthesis</keyword>
<dbReference type="InterPro" id="IPR011128">
    <property type="entry name" value="G3P_DH_NAD-dep_N"/>
</dbReference>
<dbReference type="HAMAP" id="MF_00394">
    <property type="entry name" value="NAD_Glyc3P_dehydrog"/>
    <property type="match status" value="1"/>
</dbReference>
<feature type="binding site" evidence="15">
    <location>
        <begin position="265"/>
        <end position="266"/>
    </location>
    <ligand>
        <name>substrate</name>
    </ligand>
</feature>
<feature type="binding site" evidence="13">
    <location>
        <position position="265"/>
    </location>
    <ligand>
        <name>sn-glycerol 3-phosphate</name>
        <dbReference type="ChEBI" id="CHEBI:57597"/>
    </ligand>
</feature>
<feature type="domain" description="Glycerol-3-phosphate dehydrogenase NAD-dependent C-terminal" evidence="19">
    <location>
        <begin position="190"/>
        <end position="331"/>
    </location>
</feature>
<dbReference type="PANTHER" id="PTHR11728">
    <property type="entry name" value="GLYCEROL-3-PHOSPHATE DEHYDROGENASE"/>
    <property type="match status" value="1"/>
</dbReference>
<evidence type="ECO:0000256" key="17">
    <source>
        <dbReference type="RuleBase" id="RU000437"/>
    </source>
</evidence>
<feature type="binding site" evidence="15">
    <location>
        <position position="117"/>
    </location>
    <ligand>
        <name>substrate</name>
    </ligand>
</feature>
<dbReference type="NCBIfam" id="NF000942">
    <property type="entry name" value="PRK00094.1-4"/>
    <property type="match status" value="1"/>
</dbReference>
<dbReference type="SUPFAM" id="SSF48179">
    <property type="entry name" value="6-phosphogluconate dehydrogenase C-terminal domain-like"/>
    <property type="match status" value="1"/>
</dbReference>
<dbReference type="FunFam" id="3.40.50.720:FF:000019">
    <property type="entry name" value="Glycerol-3-phosphate dehydrogenase [NAD(P)+]"/>
    <property type="match status" value="1"/>
</dbReference>
<feature type="binding site" evidence="16">
    <location>
        <position position="265"/>
    </location>
    <ligand>
        <name>NAD(+)</name>
        <dbReference type="ChEBI" id="CHEBI:57540"/>
    </ligand>
</feature>
<comment type="pathway">
    <text evidence="13">Membrane lipid metabolism; glycerophospholipid metabolism.</text>
</comment>
<dbReference type="FunFam" id="1.10.1040.10:FF:000001">
    <property type="entry name" value="Glycerol-3-phosphate dehydrogenase [NAD(P)+]"/>
    <property type="match status" value="1"/>
</dbReference>
<keyword evidence="4 13" id="KW-0560">Oxidoreductase</keyword>
<dbReference type="Pfam" id="PF07479">
    <property type="entry name" value="NAD_Gly3P_dh_C"/>
    <property type="match status" value="1"/>
</dbReference>
<comment type="subcellular location">
    <subcellularLocation>
        <location evidence="13">Cytoplasm</location>
    </subcellularLocation>
</comment>
<dbReference type="InterPro" id="IPR008927">
    <property type="entry name" value="6-PGluconate_DH-like_C_sf"/>
</dbReference>
<dbReference type="PIRSF" id="PIRSF000114">
    <property type="entry name" value="Glycerol-3-P_dh"/>
    <property type="match status" value="1"/>
</dbReference>
<feature type="binding site" evidence="13">
    <location>
        <position position="23"/>
    </location>
    <ligand>
        <name>NADPH</name>
        <dbReference type="ChEBI" id="CHEBI:57783"/>
    </ligand>
</feature>
<dbReference type="GO" id="GO:0006650">
    <property type="term" value="P:glycerophospholipid metabolic process"/>
    <property type="evidence" value="ECO:0007669"/>
    <property type="project" value="UniProtKB-UniRule"/>
</dbReference>
<keyword evidence="6 13" id="KW-0443">Lipid metabolism</keyword>
<feature type="binding site" evidence="13">
    <location>
        <position position="22"/>
    </location>
    <ligand>
        <name>NADPH</name>
        <dbReference type="ChEBI" id="CHEBI:57783"/>
    </ligand>
</feature>
<dbReference type="EC" id="1.1.1.94" evidence="10 13"/>
<feature type="binding site" evidence="13">
    <location>
        <position position="201"/>
    </location>
    <ligand>
        <name>sn-glycerol 3-phosphate</name>
        <dbReference type="ChEBI" id="CHEBI:57597"/>
    </ligand>
</feature>
<proteinExistence type="inferred from homology"/>
<dbReference type="GO" id="GO:0046167">
    <property type="term" value="P:glycerol-3-phosphate biosynthetic process"/>
    <property type="evidence" value="ECO:0007669"/>
    <property type="project" value="UniProtKB-UniRule"/>
</dbReference>
<comment type="catalytic activity">
    <reaction evidence="9">
        <text>sn-glycerol 3-phosphate + NADP(+) = dihydroxyacetone phosphate + NADPH + H(+)</text>
        <dbReference type="Rhea" id="RHEA:11096"/>
        <dbReference type="ChEBI" id="CHEBI:15378"/>
        <dbReference type="ChEBI" id="CHEBI:57597"/>
        <dbReference type="ChEBI" id="CHEBI:57642"/>
        <dbReference type="ChEBI" id="CHEBI:57783"/>
        <dbReference type="ChEBI" id="CHEBI:58349"/>
        <dbReference type="EC" id="1.1.1.94"/>
    </reaction>
    <physiologicalReaction direction="right-to-left" evidence="9">
        <dbReference type="Rhea" id="RHEA:11098"/>
    </physiologicalReaction>
</comment>
<keyword evidence="8 13" id="KW-1208">Phospholipid metabolism</keyword>
<evidence type="ECO:0000256" key="10">
    <source>
        <dbReference type="ARBA" id="ARBA00066687"/>
    </source>
</evidence>
<dbReference type="GO" id="GO:0005829">
    <property type="term" value="C:cytosol"/>
    <property type="evidence" value="ECO:0007669"/>
    <property type="project" value="TreeGrafter"/>
</dbReference>
<feature type="active site" description="Proton acceptor" evidence="13 14">
    <location>
        <position position="201"/>
    </location>
</feature>
<evidence type="ECO:0000256" key="12">
    <source>
        <dbReference type="ARBA" id="ARBA00080511"/>
    </source>
</evidence>
<evidence type="ECO:0000256" key="16">
    <source>
        <dbReference type="PIRSR" id="PIRSR000114-3"/>
    </source>
</evidence>
<feature type="binding site" evidence="13">
    <location>
        <position position="150"/>
    </location>
    <ligand>
        <name>NADPH</name>
        <dbReference type="ChEBI" id="CHEBI:57783"/>
    </ligand>
</feature>
<keyword evidence="5 13" id="KW-0520">NAD</keyword>
<dbReference type="SUPFAM" id="SSF51735">
    <property type="entry name" value="NAD(P)-binding Rossmann-fold domains"/>
    <property type="match status" value="1"/>
</dbReference>
<keyword evidence="13" id="KW-0547">Nucleotide-binding</keyword>
<evidence type="ECO:0000256" key="2">
    <source>
        <dbReference type="ARBA" id="ARBA00022516"/>
    </source>
</evidence>
<dbReference type="InterPro" id="IPR006168">
    <property type="entry name" value="G3P_DH_NAD-dep"/>
</dbReference>
<feature type="binding site" evidence="13">
    <location>
        <position position="254"/>
    </location>
    <ligand>
        <name>sn-glycerol 3-phosphate</name>
        <dbReference type="ChEBI" id="CHEBI:57597"/>
    </ligand>
</feature>
<evidence type="ECO:0000256" key="9">
    <source>
        <dbReference type="ARBA" id="ARBA00052716"/>
    </source>
</evidence>
<feature type="binding site" evidence="13">
    <location>
        <position position="265"/>
    </location>
    <ligand>
        <name>NADPH</name>
        <dbReference type="ChEBI" id="CHEBI:57783"/>
    </ligand>
</feature>
<feature type="binding site" evidence="16">
    <location>
        <begin position="19"/>
        <end position="24"/>
    </location>
    <ligand>
        <name>NAD(+)</name>
        <dbReference type="ChEBI" id="CHEBI:57540"/>
    </ligand>
</feature>
<evidence type="ECO:0000256" key="4">
    <source>
        <dbReference type="ARBA" id="ARBA00023002"/>
    </source>
</evidence>
<evidence type="ECO:0000256" key="7">
    <source>
        <dbReference type="ARBA" id="ARBA00023209"/>
    </source>
</evidence>
<dbReference type="AlphaFoldDB" id="A0A7C3Z0G2"/>
<dbReference type="GO" id="GO:0047952">
    <property type="term" value="F:glycerol-3-phosphate dehydrogenase [NAD(P)+] activity"/>
    <property type="evidence" value="ECO:0007669"/>
    <property type="project" value="UniProtKB-UniRule"/>
</dbReference>
<feature type="binding site" evidence="16">
    <location>
        <position position="43"/>
    </location>
    <ligand>
        <name>NAD(+)</name>
        <dbReference type="ChEBI" id="CHEBI:57540"/>
    </ligand>
</feature>
<dbReference type="EMBL" id="DTMF01000118">
    <property type="protein sequence ID" value="HGF33626.1"/>
    <property type="molecule type" value="Genomic_DNA"/>
</dbReference>
<feature type="binding site" evidence="13">
    <location>
        <position position="266"/>
    </location>
    <ligand>
        <name>sn-glycerol 3-phosphate</name>
        <dbReference type="ChEBI" id="CHEBI:57597"/>
    </ligand>
</feature>
<feature type="binding site" evidence="13">
    <location>
        <position position="289"/>
    </location>
    <ligand>
        <name>NADPH</name>
        <dbReference type="ChEBI" id="CHEBI:57783"/>
    </ligand>
</feature>
<dbReference type="GO" id="GO:0008654">
    <property type="term" value="P:phospholipid biosynthetic process"/>
    <property type="evidence" value="ECO:0007669"/>
    <property type="project" value="UniProtKB-KW"/>
</dbReference>
<evidence type="ECO:0000256" key="3">
    <source>
        <dbReference type="ARBA" id="ARBA00022857"/>
    </source>
</evidence>
<feature type="binding site" evidence="13">
    <location>
        <position position="117"/>
    </location>
    <ligand>
        <name>sn-glycerol 3-phosphate</name>
        <dbReference type="ChEBI" id="CHEBI:57597"/>
    </ligand>
</feature>
<dbReference type="GO" id="GO:0046168">
    <property type="term" value="P:glycerol-3-phosphate catabolic process"/>
    <property type="evidence" value="ECO:0007669"/>
    <property type="project" value="InterPro"/>
</dbReference>
<evidence type="ECO:0000313" key="20">
    <source>
        <dbReference type="EMBL" id="HGF33626.1"/>
    </source>
</evidence>
<dbReference type="Pfam" id="PF01210">
    <property type="entry name" value="NAD_Gly3P_dh_N"/>
    <property type="match status" value="1"/>
</dbReference>
<comment type="caution">
    <text evidence="13">Lacks conserved residue(s) required for the propagation of feature annotation.</text>
</comment>
<feature type="binding site" evidence="13">
    <location>
        <position position="148"/>
    </location>
    <ligand>
        <name>sn-glycerol 3-phosphate</name>
        <dbReference type="ChEBI" id="CHEBI:57597"/>
    </ligand>
</feature>
<evidence type="ECO:0000256" key="15">
    <source>
        <dbReference type="PIRSR" id="PIRSR000114-2"/>
    </source>
</evidence>
<reference evidence="20" key="1">
    <citation type="journal article" date="2020" name="mSystems">
        <title>Genome- and Community-Level Interaction Insights into Carbon Utilization and Element Cycling Functions of Hydrothermarchaeota in Hydrothermal Sediment.</title>
        <authorList>
            <person name="Zhou Z."/>
            <person name="Liu Y."/>
            <person name="Xu W."/>
            <person name="Pan J."/>
            <person name="Luo Z.H."/>
            <person name="Li M."/>
        </authorList>
    </citation>
    <scope>NUCLEOTIDE SEQUENCE [LARGE SCALE GENOMIC DNA]</scope>
    <source>
        <strain evidence="20">SpSt-897</strain>
    </source>
</reference>
<feature type="binding site" evidence="16">
    <location>
        <position position="150"/>
    </location>
    <ligand>
        <name>NAD(+)</name>
        <dbReference type="ChEBI" id="CHEBI:57540"/>
    </ligand>
</feature>
<organism evidence="20">
    <name type="scientific">Desulfobacca acetoxidans</name>
    <dbReference type="NCBI Taxonomy" id="60893"/>
    <lineage>
        <taxon>Bacteria</taxon>
        <taxon>Pseudomonadati</taxon>
        <taxon>Thermodesulfobacteriota</taxon>
        <taxon>Desulfobaccia</taxon>
        <taxon>Desulfobaccales</taxon>
        <taxon>Desulfobaccaceae</taxon>
        <taxon>Desulfobacca</taxon>
    </lineage>
</organism>
<gene>
    <name evidence="13" type="primary">gpsA</name>
    <name evidence="20" type="ORF">ENW96_04440</name>
</gene>
<accession>A0A7C3Z0G2</accession>
<dbReference type="Gene3D" id="3.40.50.720">
    <property type="entry name" value="NAD(P)-binding Rossmann-like Domain"/>
    <property type="match status" value="1"/>
</dbReference>
<evidence type="ECO:0000256" key="8">
    <source>
        <dbReference type="ARBA" id="ARBA00023264"/>
    </source>
</evidence>
<evidence type="ECO:0000256" key="14">
    <source>
        <dbReference type="PIRSR" id="PIRSR000114-1"/>
    </source>
</evidence>
<name>A0A7C3Z0G2_9BACT</name>
<dbReference type="InterPro" id="IPR013328">
    <property type="entry name" value="6PGD_dom2"/>
</dbReference>
<evidence type="ECO:0000256" key="11">
    <source>
        <dbReference type="ARBA" id="ARBA00069372"/>
    </source>
</evidence>
<dbReference type="Gene3D" id="1.10.1040.10">
    <property type="entry name" value="N-(1-d-carboxylethyl)-l-norvaline Dehydrogenase, domain 2"/>
    <property type="match status" value="1"/>
</dbReference>
<dbReference type="PANTHER" id="PTHR11728:SF1">
    <property type="entry name" value="GLYCEROL-3-PHOSPHATE DEHYDROGENASE [NAD(+)] 2, CHLOROPLASTIC"/>
    <property type="match status" value="1"/>
</dbReference>
<evidence type="ECO:0000259" key="19">
    <source>
        <dbReference type="Pfam" id="PF07479"/>
    </source>
</evidence>
<sequence>MTAKPAPDPHPPSTLAVIGAGSWGTTLAQLLGEKGYTVRLWVFEPEVYQGLVRDRINATFLPDVRLSSRISYTQDFAEALRGAAVVVMAVPSHVFRDILRKSAPYLPPESVLLSATKGIETETLLTMDGVVREVLGAQVPYAVLGGPSFAREVVQKYPTAVTIACRDNKVAHRLQRLFSTSYFRVYTSYDVTGVELGGALKNIFAIGTGILEGMGLRDNSRAALITRGLAEMTRLGLRLGANPMTLAGLGGLGDLVLTCSSRQSRNFQVGLRLGQGETLEQILASTQMVAEGVKNARAFHLLSQRLGVEMPLAEAVYQILYEGLAPRDAVKKLMSRELKDELEAMNETW</sequence>
<feature type="binding site" evidence="13">
    <location>
        <position position="264"/>
    </location>
    <ligand>
        <name>sn-glycerol 3-phosphate</name>
        <dbReference type="ChEBI" id="CHEBI:57597"/>
    </ligand>
</feature>
<dbReference type="GO" id="GO:0051287">
    <property type="term" value="F:NAD binding"/>
    <property type="evidence" value="ECO:0007669"/>
    <property type="project" value="InterPro"/>
</dbReference>
<feature type="binding site" evidence="13">
    <location>
        <position position="146"/>
    </location>
    <ligand>
        <name>sn-glycerol 3-phosphate</name>
        <dbReference type="ChEBI" id="CHEBI:57597"/>
    </ligand>
</feature>
<keyword evidence="13" id="KW-0963">Cytoplasm</keyword>
<evidence type="ECO:0000259" key="18">
    <source>
        <dbReference type="Pfam" id="PF01210"/>
    </source>
</evidence>
<dbReference type="InterPro" id="IPR006109">
    <property type="entry name" value="G3P_DH_NAD-dep_C"/>
</dbReference>
<dbReference type="GO" id="GO:0005975">
    <property type="term" value="P:carbohydrate metabolic process"/>
    <property type="evidence" value="ECO:0007669"/>
    <property type="project" value="InterPro"/>
</dbReference>
<dbReference type="InterPro" id="IPR036291">
    <property type="entry name" value="NAD(P)-bd_dom_sf"/>
</dbReference>
<evidence type="ECO:0000256" key="6">
    <source>
        <dbReference type="ARBA" id="ARBA00023098"/>
    </source>
</evidence>
<feature type="binding site" evidence="13">
    <location>
        <position position="117"/>
    </location>
    <ligand>
        <name>NADPH</name>
        <dbReference type="ChEBI" id="CHEBI:57783"/>
    </ligand>
</feature>
<evidence type="ECO:0000256" key="13">
    <source>
        <dbReference type="HAMAP-Rule" id="MF_00394"/>
    </source>
</evidence>
<feature type="binding site" evidence="13">
    <location>
        <position position="291"/>
    </location>
    <ligand>
        <name>NADPH</name>
        <dbReference type="ChEBI" id="CHEBI:57783"/>
    </ligand>
</feature>
<evidence type="ECO:0000256" key="1">
    <source>
        <dbReference type="ARBA" id="ARBA00011009"/>
    </source>
</evidence>
<dbReference type="NCBIfam" id="NF000940">
    <property type="entry name" value="PRK00094.1-2"/>
    <property type="match status" value="1"/>
</dbReference>
<keyword evidence="3 13" id="KW-0521">NADP</keyword>
<comment type="catalytic activity">
    <reaction evidence="13">
        <text>sn-glycerol 3-phosphate + NAD(+) = dihydroxyacetone phosphate + NADH + H(+)</text>
        <dbReference type="Rhea" id="RHEA:11092"/>
        <dbReference type="ChEBI" id="CHEBI:15378"/>
        <dbReference type="ChEBI" id="CHEBI:57540"/>
        <dbReference type="ChEBI" id="CHEBI:57597"/>
        <dbReference type="ChEBI" id="CHEBI:57642"/>
        <dbReference type="ChEBI" id="CHEBI:57945"/>
        <dbReference type="EC" id="1.1.1.94"/>
    </reaction>
</comment>
<comment type="caution">
    <text evidence="20">The sequence shown here is derived from an EMBL/GenBank/DDBJ whole genome shotgun (WGS) entry which is preliminary data.</text>
</comment>
<dbReference type="UniPathway" id="UPA00940"/>
<comment type="function">
    <text evidence="13">Catalyzes the reduction of the glycolytic intermediate dihydroxyacetone phosphate (DHAP) to sn-glycerol 3-phosphate (G3P), the key precursor for phospholipid synthesis.</text>
</comment>
<dbReference type="PRINTS" id="PR00077">
    <property type="entry name" value="GPDHDRGNASE"/>
</dbReference>
<protein>
    <recommendedName>
        <fullName evidence="11 13">Glycerol-3-phosphate dehydrogenase [NAD(P)+]</fullName>
        <ecNumber evidence="10 13">1.1.1.94</ecNumber>
    </recommendedName>
    <alternativeName>
        <fullName evidence="13">NAD(P)(+)-dependent glycerol-3-phosphate dehydrogenase</fullName>
    </alternativeName>
    <alternativeName>
        <fullName evidence="12 13">NAD(P)H-dependent dihydroxyacetone-phosphate reductase</fullName>
    </alternativeName>
</protein>